<dbReference type="Gene3D" id="1.10.10.10">
    <property type="entry name" value="Winged helix-like DNA-binding domain superfamily/Winged helix DNA-binding domain"/>
    <property type="match status" value="1"/>
</dbReference>
<protein>
    <recommendedName>
        <fullName evidence="1">DUF7344 domain-containing protein</fullName>
    </recommendedName>
</protein>
<organism evidence="2 3">
    <name type="scientific">Halobacterium jilantaiense</name>
    <dbReference type="NCBI Taxonomy" id="355548"/>
    <lineage>
        <taxon>Archaea</taxon>
        <taxon>Methanobacteriati</taxon>
        <taxon>Methanobacteriota</taxon>
        <taxon>Stenosarchaea group</taxon>
        <taxon>Halobacteria</taxon>
        <taxon>Halobacteriales</taxon>
        <taxon>Halobacteriaceae</taxon>
        <taxon>Halobacterium</taxon>
    </lineage>
</organism>
<dbReference type="OrthoDB" id="247722at2157"/>
<dbReference type="STRING" id="355548.SAMN04487945_2088"/>
<dbReference type="EMBL" id="FOJA01000001">
    <property type="protein sequence ID" value="SEW19528.1"/>
    <property type="molecule type" value="Genomic_DNA"/>
</dbReference>
<feature type="domain" description="DUF7344" evidence="1">
    <location>
        <begin position="20"/>
        <end position="97"/>
    </location>
</feature>
<dbReference type="InterPro" id="IPR055768">
    <property type="entry name" value="DUF7344"/>
</dbReference>
<name>A0A1I0PY29_9EURY</name>
<evidence type="ECO:0000259" key="1">
    <source>
        <dbReference type="Pfam" id="PF24035"/>
    </source>
</evidence>
<reference evidence="2 3" key="1">
    <citation type="submission" date="2016-10" db="EMBL/GenBank/DDBJ databases">
        <authorList>
            <person name="de Groot N.N."/>
        </authorList>
    </citation>
    <scope>NUCLEOTIDE SEQUENCE [LARGE SCALE GENOMIC DNA]</scope>
    <source>
        <strain evidence="2 3">CGMCC 1.5337</strain>
    </source>
</reference>
<sequence>MNDSHSKSQEAHALDESALHDLLSSERRRHALDCLTEHGPMALPDLADEVADREHDEPLPQVPEDAVLTIYLSLYHTHVPKLQTAGVVDYDQDRDLVALADDAGTLDAYAARDSVVGAD</sequence>
<accession>A0A1I0PY29</accession>
<evidence type="ECO:0000313" key="2">
    <source>
        <dbReference type="EMBL" id="SEW19528.1"/>
    </source>
</evidence>
<evidence type="ECO:0000313" key="3">
    <source>
        <dbReference type="Proteomes" id="UP000198518"/>
    </source>
</evidence>
<dbReference type="InterPro" id="IPR036388">
    <property type="entry name" value="WH-like_DNA-bd_sf"/>
</dbReference>
<dbReference type="AlphaFoldDB" id="A0A1I0PY29"/>
<dbReference type="Proteomes" id="UP000198518">
    <property type="component" value="Unassembled WGS sequence"/>
</dbReference>
<dbReference type="Pfam" id="PF24035">
    <property type="entry name" value="DUF7344"/>
    <property type="match status" value="1"/>
</dbReference>
<gene>
    <name evidence="2" type="ORF">SAMN04487945_2088</name>
</gene>
<dbReference type="RefSeq" id="WP_089669331.1">
    <property type="nucleotide sequence ID" value="NZ_FOJA01000001.1"/>
</dbReference>
<keyword evidence="3" id="KW-1185">Reference proteome</keyword>
<proteinExistence type="predicted"/>